<reference evidence="1" key="1">
    <citation type="journal article" date="2019" name="Sci. Rep.">
        <title>Draft genome of Tanacetum cinerariifolium, the natural source of mosquito coil.</title>
        <authorList>
            <person name="Yamashiro T."/>
            <person name="Shiraishi A."/>
            <person name="Satake H."/>
            <person name="Nakayama K."/>
        </authorList>
    </citation>
    <scope>NUCLEOTIDE SEQUENCE</scope>
</reference>
<protein>
    <submittedName>
        <fullName evidence="1">Uncharacterized protein</fullName>
    </submittedName>
</protein>
<evidence type="ECO:0000313" key="1">
    <source>
        <dbReference type="EMBL" id="GFB11089.1"/>
    </source>
</evidence>
<name>A0A699KXQ7_TANCI</name>
<dbReference type="EMBL" id="BKCJ010554312">
    <property type="protein sequence ID" value="GFB11089.1"/>
    <property type="molecule type" value="Genomic_DNA"/>
</dbReference>
<sequence length="61" mass="6777">LLSVGNKMLKSFPLLALKMPLPEYFPTASEEVFPLLSQRDAPAEEVCTAGEVKDQSWSKTH</sequence>
<dbReference type="AlphaFoldDB" id="A0A699KXQ7"/>
<feature type="non-terminal residue" evidence="1">
    <location>
        <position position="1"/>
    </location>
</feature>
<accession>A0A699KXQ7</accession>
<proteinExistence type="predicted"/>
<gene>
    <name evidence="1" type="ORF">Tci_683060</name>
</gene>
<organism evidence="1">
    <name type="scientific">Tanacetum cinerariifolium</name>
    <name type="common">Dalmatian daisy</name>
    <name type="synonym">Chrysanthemum cinerariifolium</name>
    <dbReference type="NCBI Taxonomy" id="118510"/>
    <lineage>
        <taxon>Eukaryota</taxon>
        <taxon>Viridiplantae</taxon>
        <taxon>Streptophyta</taxon>
        <taxon>Embryophyta</taxon>
        <taxon>Tracheophyta</taxon>
        <taxon>Spermatophyta</taxon>
        <taxon>Magnoliopsida</taxon>
        <taxon>eudicotyledons</taxon>
        <taxon>Gunneridae</taxon>
        <taxon>Pentapetalae</taxon>
        <taxon>asterids</taxon>
        <taxon>campanulids</taxon>
        <taxon>Asterales</taxon>
        <taxon>Asteraceae</taxon>
        <taxon>Asteroideae</taxon>
        <taxon>Anthemideae</taxon>
        <taxon>Anthemidinae</taxon>
        <taxon>Tanacetum</taxon>
    </lineage>
</organism>
<comment type="caution">
    <text evidence="1">The sequence shown here is derived from an EMBL/GenBank/DDBJ whole genome shotgun (WGS) entry which is preliminary data.</text>
</comment>